<dbReference type="STRING" id="554055.A0A2P6VLJ3"/>
<proteinExistence type="predicted"/>
<dbReference type="InterPro" id="IPR004843">
    <property type="entry name" value="Calcineurin-like_PHP"/>
</dbReference>
<dbReference type="OrthoDB" id="550558at2759"/>
<sequence>MPVCQAVSLRHFRPADFDCGGRRHRRVLTVTDLHVEYAENLEFCKAIDGDAHRRDVLIVSGDVSESLPALEEALTVLTARFGAVFYTPGNHELWVRERDRAAGVHDSLTKLRLIWEACARLGVHTRPRCLGGSLWIVPVLSWHHRSFDSEPDIPGVPPVSAWTVGDYASCQWPPSVPGGDSYGSQELADWFDSQNKTPEWAALEQWLGTEGRAAADIISFSHFLPHQSLIPEKRFLMYPNLAKAVGSAPLAARLARLRPDPRQPGPDIHLFGHTHFAWDARAADGTRYMQAPLCSPAERQKRLFTVGFGASMEEARSDSVGAPWLPLCVYAGLLPAGTMDALRAQAPAGAGGAAGAAAAAGPAAAAAAAAPAGRGSGSTAGDGADAARQLRALQAQGWQPLRHGVQAPYQQAHWSDYYLTHARNPEIITLAPWVADRWVRRRARAAARRGGSGSDSSDSGTDPDTE</sequence>
<dbReference type="AlphaFoldDB" id="A0A2P6VLJ3"/>
<accession>A0A2P6VLJ3</accession>
<feature type="region of interest" description="Disordered" evidence="1">
    <location>
        <begin position="442"/>
        <end position="466"/>
    </location>
</feature>
<dbReference type="SUPFAM" id="SSF56300">
    <property type="entry name" value="Metallo-dependent phosphatases"/>
    <property type="match status" value="1"/>
</dbReference>
<gene>
    <name evidence="3" type="ORF">C2E20_1743</name>
</gene>
<dbReference type="EMBL" id="LHPF02000003">
    <property type="protein sequence ID" value="PSC74940.1"/>
    <property type="molecule type" value="Genomic_DNA"/>
</dbReference>
<evidence type="ECO:0000256" key="1">
    <source>
        <dbReference type="SAM" id="MobiDB-lite"/>
    </source>
</evidence>
<dbReference type="Gene3D" id="3.60.21.10">
    <property type="match status" value="1"/>
</dbReference>
<evidence type="ECO:0000259" key="2">
    <source>
        <dbReference type="Pfam" id="PF00149"/>
    </source>
</evidence>
<evidence type="ECO:0000313" key="3">
    <source>
        <dbReference type="EMBL" id="PSC74940.1"/>
    </source>
</evidence>
<reference evidence="3 4" key="1">
    <citation type="journal article" date="2018" name="Plant J.">
        <title>Genome sequences of Chlorella sorokiniana UTEX 1602 and Micractinium conductrix SAG 241.80: implications to maltose excretion by a green alga.</title>
        <authorList>
            <person name="Arriola M.B."/>
            <person name="Velmurugan N."/>
            <person name="Zhang Y."/>
            <person name="Plunkett M.H."/>
            <person name="Hondzo H."/>
            <person name="Barney B.M."/>
        </authorList>
    </citation>
    <scope>NUCLEOTIDE SEQUENCE [LARGE SCALE GENOMIC DNA]</scope>
    <source>
        <strain evidence="3 4">SAG 241.80</strain>
    </source>
</reference>
<protein>
    <submittedName>
        <fullName evidence="3">Metallo-dependent</fullName>
    </submittedName>
</protein>
<keyword evidence="4" id="KW-1185">Reference proteome</keyword>
<dbReference type="InterPro" id="IPR052963">
    <property type="entry name" value="Pantetheine_PDE"/>
</dbReference>
<dbReference type="PANTHER" id="PTHR36492">
    <property type="match status" value="1"/>
</dbReference>
<dbReference type="InterPro" id="IPR029052">
    <property type="entry name" value="Metallo-depent_PP-like"/>
</dbReference>
<organism evidence="3 4">
    <name type="scientific">Micractinium conductrix</name>
    <dbReference type="NCBI Taxonomy" id="554055"/>
    <lineage>
        <taxon>Eukaryota</taxon>
        <taxon>Viridiplantae</taxon>
        <taxon>Chlorophyta</taxon>
        <taxon>core chlorophytes</taxon>
        <taxon>Trebouxiophyceae</taxon>
        <taxon>Chlorellales</taxon>
        <taxon>Chlorellaceae</taxon>
        <taxon>Chlorella clade</taxon>
        <taxon>Micractinium</taxon>
    </lineage>
</organism>
<dbReference type="Proteomes" id="UP000239649">
    <property type="component" value="Unassembled WGS sequence"/>
</dbReference>
<dbReference type="Pfam" id="PF00149">
    <property type="entry name" value="Metallophos"/>
    <property type="match status" value="1"/>
</dbReference>
<dbReference type="GO" id="GO:0016787">
    <property type="term" value="F:hydrolase activity"/>
    <property type="evidence" value="ECO:0007669"/>
    <property type="project" value="InterPro"/>
</dbReference>
<evidence type="ECO:0000313" key="4">
    <source>
        <dbReference type="Proteomes" id="UP000239649"/>
    </source>
</evidence>
<name>A0A2P6VLJ3_9CHLO</name>
<dbReference type="PANTHER" id="PTHR36492:SF2">
    <property type="entry name" value="[ACYL-CARRIER-PROTEIN] PHOSPHODIESTERASE PPTH"/>
    <property type="match status" value="1"/>
</dbReference>
<feature type="domain" description="Calcineurin-like phosphoesterase" evidence="2">
    <location>
        <begin position="26"/>
        <end position="275"/>
    </location>
</feature>
<comment type="caution">
    <text evidence="3">The sequence shown here is derived from an EMBL/GenBank/DDBJ whole genome shotgun (WGS) entry which is preliminary data.</text>
</comment>